<evidence type="ECO:0000256" key="5">
    <source>
        <dbReference type="SAM" id="MobiDB-lite"/>
    </source>
</evidence>
<name>A0A942E2T4_9HYPH</name>
<organism evidence="8 9">
    <name type="scientific">Pseudaminobacter soli</name>
    <name type="common">ex Zhang et al. 2022</name>
    <dbReference type="NCBI Taxonomy" id="2831468"/>
    <lineage>
        <taxon>Bacteria</taxon>
        <taxon>Pseudomonadati</taxon>
        <taxon>Pseudomonadota</taxon>
        <taxon>Alphaproteobacteria</taxon>
        <taxon>Hyphomicrobiales</taxon>
        <taxon>Phyllobacteriaceae</taxon>
        <taxon>Pseudaminobacter</taxon>
    </lineage>
</organism>
<protein>
    <submittedName>
        <fullName evidence="8">Heme biosynthesis protein HemY</fullName>
    </submittedName>
</protein>
<evidence type="ECO:0000259" key="7">
    <source>
        <dbReference type="Pfam" id="PF07219"/>
    </source>
</evidence>
<dbReference type="Gene3D" id="1.25.40.10">
    <property type="entry name" value="Tetratricopeptide repeat domain"/>
    <property type="match status" value="2"/>
</dbReference>
<feature type="compositionally biased region" description="Low complexity" evidence="5">
    <location>
        <begin position="459"/>
        <end position="479"/>
    </location>
</feature>
<keyword evidence="9" id="KW-1185">Reference proteome</keyword>
<dbReference type="InterPro" id="IPR011990">
    <property type="entry name" value="TPR-like_helical_dom_sf"/>
</dbReference>
<dbReference type="PIRSF" id="PIRSF031802">
    <property type="entry name" value="UCP031802"/>
    <property type="match status" value="1"/>
</dbReference>
<comment type="caution">
    <text evidence="8">The sequence shown here is derived from an EMBL/GenBank/DDBJ whole genome shotgun (WGS) entry which is preliminary data.</text>
</comment>
<dbReference type="AlphaFoldDB" id="A0A942E2T4"/>
<dbReference type="GO" id="GO:0016020">
    <property type="term" value="C:membrane"/>
    <property type="evidence" value="ECO:0007669"/>
    <property type="project" value="UniProtKB-SubCell"/>
</dbReference>
<proteinExistence type="predicted"/>
<dbReference type="InterPro" id="IPR016982">
    <property type="entry name" value="Mms48"/>
</dbReference>
<keyword evidence="3 6" id="KW-1133">Transmembrane helix</keyword>
<dbReference type="InterPro" id="IPR010817">
    <property type="entry name" value="HemY_N"/>
</dbReference>
<keyword evidence="2 6" id="KW-0812">Transmembrane</keyword>
<dbReference type="EMBL" id="JAGWCR010000007">
    <property type="protein sequence ID" value="MBS3649976.1"/>
    <property type="molecule type" value="Genomic_DNA"/>
</dbReference>
<evidence type="ECO:0000313" key="9">
    <source>
        <dbReference type="Proteomes" id="UP000680348"/>
    </source>
</evidence>
<accession>A0A942E2T4</accession>
<feature type="transmembrane region" description="Helical" evidence="6">
    <location>
        <begin position="37"/>
        <end position="62"/>
    </location>
</feature>
<evidence type="ECO:0000256" key="4">
    <source>
        <dbReference type="ARBA" id="ARBA00023136"/>
    </source>
</evidence>
<evidence type="ECO:0000256" key="2">
    <source>
        <dbReference type="ARBA" id="ARBA00022692"/>
    </source>
</evidence>
<dbReference type="RefSeq" id="WP_188255519.1">
    <property type="nucleotide sequence ID" value="NZ_JABVCF010000007.1"/>
</dbReference>
<sequence>MIRILFFLLVVFLLGLGFAWLADRPGDMVVTLSGYQYRVSLMVAAVAVVTVVAAVMILWWLLKAIWTSPYTVARYFRVRRRDRGYQALSTGMIAAGAGDFDLARRKNREAMKLIRSDQEPLIQLLDAQVSLLEGRHDEARQKFEAMAEDPEMKLLGLRGLYLEAERLGDREAARHYAARAAEAAPQLGWAADSTIEQRIAEGDWDGALKILDAQKSTHQVDRELAARRRSVLLTAKANALFDTNFAIAKAAALEANRLRPDFVPAALVAARALFRESDLRKGAKVLEAAWKATPHPGLADLYVHARHGDSVNDRLVRAKKLQSLRQNNAESALAVARAALDAGDYSLAREQAESAIRMQPREGAWLLLADTEEAETGDVGKVREYLAKAVRAPRDPAWVADGYESDRWAPVSPVTGRLDAFEWRVPVERLGALIEADRERAQIEEAPALAAPLPVAPAEPAAAPAPSMPAPVVAASSPAPRKPEPHLPAAFSASSEPVVNGVVAAESKDSVVPPSPQAGLVEALDGAGQEQSSEAATQDRRTPPAAEITVPMPPDDPGVDPLETVKARRRFGLF</sequence>
<evidence type="ECO:0000313" key="8">
    <source>
        <dbReference type="EMBL" id="MBS3649976.1"/>
    </source>
</evidence>
<feature type="region of interest" description="Disordered" evidence="5">
    <location>
        <begin position="459"/>
        <end position="494"/>
    </location>
</feature>
<dbReference type="Proteomes" id="UP000680348">
    <property type="component" value="Unassembled WGS sequence"/>
</dbReference>
<keyword evidence="4 6" id="KW-0472">Membrane</keyword>
<comment type="subcellular location">
    <subcellularLocation>
        <location evidence="1">Membrane</location>
    </subcellularLocation>
</comment>
<feature type="region of interest" description="Disordered" evidence="5">
    <location>
        <begin position="524"/>
        <end position="562"/>
    </location>
</feature>
<gene>
    <name evidence="8" type="ORF">KEU06_15285</name>
</gene>
<feature type="domain" description="HemY N-terminal" evidence="7">
    <location>
        <begin position="26"/>
        <end position="130"/>
    </location>
</feature>
<evidence type="ECO:0000256" key="3">
    <source>
        <dbReference type="ARBA" id="ARBA00022989"/>
    </source>
</evidence>
<dbReference type="Pfam" id="PF07219">
    <property type="entry name" value="HemY_N"/>
    <property type="match status" value="1"/>
</dbReference>
<evidence type="ECO:0000256" key="1">
    <source>
        <dbReference type="ARBA" id="ARBA00004370"/>
    </source>
</evidence>
<reference evidence="8" key="1">
    <citation type="submission" date="2021-04" db="EMBL/GenBank/DDBJ databases">
        <title>Pseudaminobacter soli sp. nov., isolated from paddy soil contaminated by heavy metals.</title>
        <authorList>
            <person name="Zhang K."/>
        </authorList>
    </citation>
    <scope>NUCLEOTIDE SEQUENCE</scope>
    <source>
        <strain evidence="8">19-2017</strain>
    </source>
</reference>
<dbReference type="SUPFAM" id="SSF48452">
    <property type="entry name" value="TPR-like"/>
    <property type="match status" value="1"/>
</dbReference>
<evidence type="ECO:0000256" key="6">
    <source>
        <dbReference type="SAM" id="Phobius"/>
    </source>
</evidence>